<reference evidence="4 5" key="1">
    <citation type="submission" date="2016-06" db="EMBL/GenBank/DDBJ databases">
        <title>Draft genome sequence of Flavobacterium succinicans strain DD5b.</title>
        <authorList>
            <person name="Poehlein A."/>
            <person name="Daniel R."/>
            <person name="Simeonova D.D."/>
        </authorList>
    </citation>
    <scope>NUCLEOTIDE SEQUENCE [LARGE SCALE GENOMIC DNA]</scope>
    <source>
        <strain evidence="4 5">DD5b</strain>
    </source>
</reference>
<feature type="domain" description="PKD/Chitinase" evidence="3">
    <location>
        <begin position="1428"/>
        <end position="1497"/>
    </location>
</feature>
<keyword evidence="5" id="KW-1185">Reference proteome</keyword>
<dbReference type="InterPro" id="IPR022409">
    <property type="entry name" value="PKD/Chitinase_dom"/>
</dbReference>
<dbReference type="Gene3D" id="2.60.40.1080">
    <property type="match status" value="1"/>
</dbReference>
<dbReference type="PROSITE" id="PS51257">
    <property type="entry name" value="PROKAR_LIPOPROTEIN"/>
    <property type="match status" value="1"/>
</dbReference>
<keyword evidence="4" id="KW-0328">Glycosyltransferase</keyword>
<protein>
    <submittedName>
        <fullName evidence="4">UDP-N-acetylglucosamine transferase</fullName>
        <ecNumber evidence="4">2.4.1.227</ecNumber>
    </submittedName>
</protein>
<dbReference type="NCBIfam" id="TIGR04183">
    <property type="entry name" value="Por_Secre_tail"/>
    <property type="match status" value="1"/>
</dbReference>
<dbReference type="Gene3D" id="2.40.10.10">
    <property type="entry name" value="Trypsin-like serine proteases"/>
    <property type="match status" value="6"/>
</dbReference>
<feature type="domain" description="PKD/Chitinase" evidence="3">
    <location>
        <begin position="1031"/>
        <end position="1100"/>
    </location>
</feature>
<evidence type="ECO:0000256" key="1">
    <source>
        <dbReference type="ARBA" id="ARBA00022729"/>
    </source>
</evidence>
<evidence type="ECO:0000313" key="5">
    <source>
        <dbReference type="Proteomes" id="UP000093807"/>
    </source>
</evidence>
<keyword evidence="4" id="KW-0808">Transferase</keyword>
<dbReference type="InterPro" id="IPR008964">
    <property type="entry name" value="Invasin/intimin_cell_adhesion"/>
</dbReference>
<proteinExistence type="predicted"/>
<comment type="caution">
    <text evidence="4">The sequence shown here is derived from an EMBL/GenBank/DDBJ whole genome shotgun (WGS) entry which is preliminary data.</text>
</comment>
<name>A0A199XMF1_9FLAO</name>
<dbReference type="InterPro" id="IPR043504">
    <property type="entry name" value="Peptidase_S1_PA_chymotrypsin"/>
</dbReference>
<feature type="domain" description="PKD/Chitinase" evidence="3">
    <location>
        <begin position="1581"/>
        <end position="1651"/>
    </location>
</feature>
<dbReference type="InterPro" id="IPR026444">
    <property type="entry name" value="Secre_tail"/>
</dbReference>
<feature type="signal peptide" evidence="2">
    <location>
        <begin position="1"/>
        <end position="20"/>
    </location>
</feature>
<dbReference type="InterPro" id="IPR013783">
    <property type="entry name" value="Ig-like_fold"/>
</dbReference>
<feature type="domain" description="PKD/Chitinase" evidence="3">
    <location>
        <begin position="1351"/>
        <end position="1420"/>
    </location>
</feature>
<dbReference type="PATRIC" id="fig|29536.5.peg.2920"/>
<dbReference type="EC" id="2.4.1.227" evidence="4"/>
<dbReference type="Gene3D" id="2.60.40.740">
    <property type="match status" value="4"/>
</dbReference>
<dbReference type="Pfam" id="PF18676">
    <property type="entry name" value="MBG_2"/>
    <property type="match status" value="5"/>
</dbReference>
<dbReference type="GO" id="GO:0016757">
    <property type="term" value="F:glycosyltransferase activity"/>
    <property type="evidence" value="ECO:0007669"/>
    <property type="project" value="UniProtKB-KW"/>
</dbReference>
<dbReference type="SMART" id="SM00089">
    <property type="entry name" value="PKD"/>
    <property type="match status" value="7"/>
</dbReference>
<dbReference type="OrthoDB" id="9805017at2"/>
<organism evidence="4 5">
    <name type="scientific">Flavobacterium succinicans</name>
    <dbReference type="NCBI Taxonomy" id="29536"/>
    <lineage>
        <taxon>Bacteria</taxon>
        <taxon>Pseudomonadati</taxon>
        <taxon>Bacteroidota</taxon>
        <taxon>Flavobacteriia</taxon>
        <taxon>Flavobacteriales</taxon>
        <taxon>Flavobacteriaceae</taxon>
        <taxon>Flavobacterium</taxon>
    </lineage>
</organism>
<accession>A0A199XMF1</accession>
<feature type="domain" description="PKD/Chitinase" evidence="3">
    <location>
        <begin position="953"/>
        <end position="1023"/>
    </location>
</feature>
<dbReference type="InterPro" id="IPR025667">
    <property type="entry name" value="SprB_repeat"/>
</dbReference>
<feature type="chain" id="PRO_5008286671" evidence="2">
    <location>
        <begin position="21"/>
        <end position="2366"/>
    </location>
</feature>
<dbReference type="RefSeq" id="WP_064716558.1">
    <property type="nucleotide sequence ID" value="NZ_JMTM01000074.1"/>
</dbReference>
<sequence>MKKHLHYVLLFLFLACSLQAQVVGWNQPTSGTPTVFSIGTSTSGVEVGRSICIDAAGNTYVYGIFSGTADFDPSGASTTATASGTGSDLFIAKYNAAGVFQWVANGGVTNSSDNNSGNLGSIKTDGTNVYVVGSLAVSSNGATFTPVGSCTTCTVPSNATTTRGFVGKLDAATGTWQWINTFGGNGLIQNNGQGLCLDPTGNVYVSGQCNGTFTLGALPQISTADPEVFFGKLNAAGTWQWATTAGGTGSDGAGISGSGITYNTNLDRLTASGVYNSTTAASFGSLSIGAAGGNNDIFLTELNPTTGDFLSAFGFGGTGASEDCGGIVYDPNTTDIFLAGQMSGSLTLPGFGTLAQASASGDIFVGRFTPNATAPNGVFSWAKSFGLSSSDRAYDIATNANGNIYIAGWFSGAGTIDFGSGAATQVTSTGPAMEIFVAALTVGGTGVWAVQGTDNGSLLDQARGVCAAQNTSGTVYATGQFNTGPVSWTPSSNGNVISLSNAGGIGGQDVWVGKIYGATITGTILTSGTTTAFTSCAGSVSTAQNFTVSGSELTANITVTAPTGFEVSLTADSGYASSITLTQTGGTVATTTVYVRLSATATGTPSGNVSCTSTGATTQNVAVSGSVTSITLTAVSQTNVACNGGSTGAATVNAATGGTGPYTYNWTPGNPTGDGTVSVTGLTAGTWTCTVTDANGCSTSRNFTITQPTALTATAISQTNVSCFGGSNGAASINTPTGGTPGYTYNWTPGNPTGDGTRSVTGLIAGNWTCTITDSNDCTTTVTFTITEPGSLNVTAASQTNVSCFGNSNGAASVNTPTGGTPGYTYNWTPGNPTGDGTASVTGLVAGTWTCTVTDANGCTANRSFTITHPTAINATAGSQINVSCYGGSNGSATISPSGGVGPYTYSWSPSGGTAATATGLSAGNYTVTVTDANSCTATRGFTITQPTAISTSTSSTNVSCNGGSNGSAIVTPSGGAGGYTYSWSPSGGTAATATGLSAGSYTVTVTDANSCTVTRNFTITQPTALNATAGSQINVSCNGGSNGSATVTPSGGVGPYTYSWSPSGGTAATATGLAAGNYTVTVTDANSCTATRSFTITQPTALSVTPASQTNVSCFGGSNGAAAINTPTGGAGGYTYNWTPGTPTGDGTTSVTGLVAGTWTCTVTDANGCTSTQNFTITQPPAISVTPASQTNVSCFGGSNGAAAINTPTGGAGGYTYNWTPGTPTGDGTTSVTGLVAGTWTCTVTDANGCTSTQNFTITQPPAISVTPASQTNVSCFGGSNGAATINTPTGGAGGYTYDWTPGNPTGDGTRSVTGLSAGTWTCTVTDANGCTRNQNFTITQPTALNATAGSQINVSCNGGSNGSASVTPSGGVGPYLYSWSPSGGTAATATGLSAGSYTVTITDTNACTATRNFIITQPTALTATAGSQANVSCNGGSNGSASVTPSGGVGPYTYSWSPSGGTAATATGLSAGNYTVTVTDANSCTATRSFTITQPTAISTATGSQTNLSCNGGSNGSATVTPSGGVGPYTYSWSPSGGTAATATGLAAGSYTVTVTDANSCTATRNFTITQPTGMSMATGSQTNVSCNGGSNGSATVMPSGGAGGYTYSWSPSGGTAATATGLSAGTYTVTVTDANSCTATRDFTITQPTAIDFTTTVLPDYDYNNGYSQTIVTSRGTGTKTYAVTAGSLPSGFSLSTAGEITGISTQIADSNFTVTATDANGCTATYNYVLKLNQIPITVTATPSQTKVYGESDPVLTYTVSPSLLSGDSFTGSLTRVSGEDIGNYAIDQGSLSAGSKYLITYVGANLTITAKPITVTATPSQTKVYGATDPVFVYSVSPSLVGSDSFTGALSRVAGENTGTYTINQGSLSAGSNYTISYAAANFTITAKPITVTATSSQTKVYGTSDPVFAYTVSPNLVGSDTFTGALSRVAGENTGNYTITQGNLSSGSNYTITYVSKDFVITAKPITVTADASQTKVYGSANPVYSYTFSPSLVSGDSFTGTLLRTAGEDIGNYAITQGSLSAGSNYTITYIRNDFTITAKPITVTANASQTKVYGTIDPVFTYTVSPSLVSGDSFTGALTRVDGVNVGAYPITQGSLSAGSNYTILYNGSNFTITKADQAITWNQTLGLGCNGETSLVMTAVASSGLAVNYTSSNPAIASVSNKSVLFQNYGSATITASQPGNMNYNAAPPVVLPVVASQPNLIRKQFENIIFFDNSSTSFKSYSWYKNGVLVPGQTSQYFKESGALNGTYYAVATKLDGTLITTCPLTLSPSVEDEYIRIVPNPVRSNASFQLTTNVSSGKLQNARVELFNLIGNLLTTINTSQNTIDMIAPSVEGLYIVKMTLTNGKYFTKNLLVKN</sequence>
<dbReference type="Pfam" id="PF13573">
    <property type="entry name" value="SprB"/>
    <property type="match status" value="13"/>
</dbReference>
<keyword evidence="1 2" id="KW-0732">Signal</keyword>
<gene>
    <name evidence="4" type="primary">murG_3</name>
    <name evidence="4" type="ORF">FLB_28180</name>
</gene>
<evidence type="ECO:0000259" key="3">
    <source>
        <dbReference type="SMART" id="SM00089"/>
    </source>
</evidence>
<dbReference type="InterPro" id="IPR041286">
    <property type="entry name" value="MBG_2"/>
</dbReference>
<evidence type="ECO:0000256" key="2">
    <source>
        <dbReference type="SAM" id="SignalP"/>
    </source>
</evidence>
<dbReference type="Gene3D" id="2.60.40.10">
    <property type="entry name" value="Immunoglobulins"/>
    <property type="match status" value="1"/>
</dbReference>
<dbReference type="EMBL" id="JMTM01000074">
    <property type="protein sequence ID" value="OAZ02840.1"/>
    <property type="molecule type" value="Genomic_DNA"/>
</dbReference>
<feature type="domain" description="PKD/Chitinase" evidence="3">
    <location>
        <begin position="1504"/>
        <end position="1574"/>
    </location>
</feature>
<dbReference type="Proteomes" id="UP000093807">
    <property type="component" value="Unassembled WGS sequence"/>
</dbReference>
<feature type="domain" description="PKD/Chitinase" evidence="3">
    <location>
        <begin position="878"/>
        <end position="947"/>
    </location>
</feature>
<evidence type="ECO:0000313" key="4">
    <source>
        <dbReference type="EMBL" id="OAZ02840.1"/>
    </source>
</evidence>
<dbReference type="SUPFAM" id="SSF49373">
    <property type="entry name" value="Invasin/intimin cell-adhesion fragments"/>
    <property type="match status" value="1"/>
</dbReference>